<dbReference type="InterPro" id="IPR008145">
    <property type="entry name" value="GK/Ca_channel_bsu"/>
</dbReference>
<evidence type="ECO:0000259" key="4">
    <source>
        <dbReference type="PROSITE" id="PS50052"/>
    </source>
</evidence>
<comment type="similarity">
    <text evidence="1">Belongs to the guanylate kinase family.</text>
</comment>
<protein>
    <recommendedName>
        <fullName evidence="4">Guanylate kinase-like domain-containing protein</fullName>
    </recommendedName>
</protein>
<organism evidence="5 6">
    <name type="scientific">Candidatus Uhrbacteria bacterium CG10_big_fil_rev_8_21_14_0_10_48_11</name>
    <dbReference type="NCBI Taxonomy" id="1975037"/>
    <lineage>
        <taxon>Bacteria</taxon>
        <taxon>Candidatus Uhriibacteriota</taxon>
    </lineage>
</organism>
<dbReference type="Proteomes" id="UP000231152">
    <property type="component" value="Unassembled WGS sequence"/>
</dbReference>
<dbReference type="PROSITE" id="PS00856">
    <property type="entry name" value="GUANYLATE_KINASE_1"/>
    <property type="match status" value="1"/>
</dbReference>
<dbReference type="AlphaFoldDB" id="A0A2M8LFF9"/>
<accession>A0A2M8LFF9</accession>
<dbReference type="InterPro" id="IPR027417">
    <property type="entry name" value="P-loop_NTPase"/>
</dbReference>
<dbReference type="GO" id="GO:0004385">
    <property type="term" value="F:GMP kinase activity"/>
    <property type="evidence" value="ECO:0007669"/>
    <property type="project" value="TreeGrafter"/>
</dbReference>
<evidence type="ECO:0000313" key="5">
    <source>
        <dbReference type="EMBL" id="PJE76183.1"/>
    </source>
</evidence>
<dbReference type="Gene3D" id="3.40.50.300">
    <property type="entry name" value="P-loop containing nucleotide triphosphate hydrolases"/>
    <property type="match status" value="1"/>
</dbReference>
<reference evidence="5 6" key="1">
    <citation type="submission" date="2017-09" db="EMBL/GenBank/DDBJ databases">
        <title>Depth-based differentiation of microbial function through sediment-hosted aquifers and enrichment of novel symbionts in the deep terrestrial subsurface.</title>
        <authorList>
            <person name="Probst A.J."/>
            <person name="Ladd B."/>
            <person name="Jarett J.K."/>
            <person name="Geller-Mcgrath D.E."/>
            <person name="Sieber C.M."/>
            <person name="Emerson J.B."/>
            <person name="Anantharaman K."/>
            <person name="Thomas B.C."/>
            <person name="Malmstrom R."/>
            <person name="Stieglmeier M."/>
            <person name="Klingl A."/>
            <person name="Woyke T."/>
            <person name="Ryan C.M."/>
            <person name="Banfield J.F."/>
        </authorList>
    </citation>
    <scope>NUCLEOTIDE SEQUENCE [LARGE SCALE GENOMIC DNA]</scope>
    <source>
        <strain evidence="5">CG10_big_fil_rev_8_21_14_0_10_48_11</strain>
    </source>
</reference>
<keyword evidence="2" id="KW-0808">Transferase</keyword>
<evidence type="ECO:0000256" key="2">
    <source>
        <dbReference type="ARBA" id="ARBA00022679"/>
    </source>
</evidence>
<evidence type="ECO:0000313" key="6">
    <source>
        <dbReference type="Proteomes" id="UP000231152"/>
    </source>
</evidence>
<dbReference type="PANTHER" id="PTHR23117:SF13">
    <property type="entry name" value="GUANYLATE KINASE"/>
    <property type="match status" value="1"/>
</dbReference>
<keyword evidence="3" id="KW-0418">Kinase</keyword>
<comment type="caution">
    <text evidence="5">The sequence shown here is derived from an EMBL/GenBank/DDBJ whole genome shotgun (WGS) entry which is preliminary data.</text>
</comment>
<evidence type="ECO:0000256" key="1">
    <source>
        <dbReference type="ARBA" id="ARBA00005790"/>
    </source>
</evidence>
<dbReference type="EMBL" id="PFET01000004">
    <property type="protein sequence ID" value="PJE76183.1"/>
    <property type="molecule type" value="Genomic_DNA"/>
</dbReference>
<dbReference type="PROSITE" id="PS50052">
    <property type="entry name" value="GUANYLATE_KINASE_2"/>
    <property type="match status" value="1"/>
</dbReference>
<evidence type="ECO:0000256" key="3">
    <source>
        <dbReference type="ARBA" id="ARBA00022777"/>
    </source>
</evidence>
<dbReference type="Pfam" id="PF00625">
    <property type="entry name" value="Guanylate_kin"/>
    <property type="match status" value="1"/>
</dbReference>
<dbReference type="InterPro" id="IPR020590">
    <property type="entry name" value="Guanylate_kinase_CS"/>
</dbReference>
<dbReference type="SUPFAM" id="SSF52540">
    <property type="entry name" value="P-loop containing nucleoside triphosphate hydrolases"/>
    <property type="match status" value="1"/>
</dbReference>
<dbReference type="CDD" id="cd00071">
    <property type="entry name" value="GMPK"/>
    <property type="match status" value="1"/>
</dbReference>
<gene>
    <name evidence="5" type="ORF">COV04_00820</name>
</gene>
<proteinExistence type="inferred from homology"/>
<dbReference type="PANTHER" id="PTHR23117">
    <property type="entry name" value="GUANYLATE KINASE-RELATED"/>
    <property type="match status" value="1"/>
</dbReference>
<dbReference type="InterPro" id="IPR008144">
    <property type="entry name" value="Guanylate_kin-like_dom"/>
</dbReference>
<name>A0A2M8LFF9_9BACT</name>
<sequence>MKQSAKKSGVLFLLVGPSRVGKDTILKAILRRRSLRLKKLVTMTTRPRRPREIDGKTYYYVDDATFLKTAKSDGLLEWAPVRNYRFGTPKEPLMTWLRQGQNVLQQVDVRGAAALRRIKGVHTISIFILPGSVEVLRQRLNSKGFTPTERRIRWKETVAELKRQTEFDYRVVNAKGKLRQAVDEVAGIIQATSGTIKRKT</sequence>
<dbReference type="SMART" id="SM00072">
    <property type="entry name" value="GuKc"/>
    <property type="match status" value="1"/>
</dbReference>
<feature type="domain" description="Guanylate kinase-like" evidence="4">
    <location>
        <begin position="9"/>
        <end position="190"/>
    </location>
</feature>
<dbReference type="GO" id="GO:0005829">
    <property type="term" value="C:cytosol"/>
    <property type="evidence" value="ECO:0007669"/>
    <property type="project" value="TreeGrafter"/>
</dbReference>
<dbReference type="Gene3D" id="3.30.63.10">
    <property type="entry name" value="Guanylate Kinase phosphate binding domain"/>
    <property type="match status" value="1"/>
</dbReference>